<evidence type="ECO:0000313" key="13">
    <source>
        <dbReference type="Proteomes" id="UP000433483"/>
    </source>
</evidence>
<evidence type="ECO:0000313" key="15">
    <source>
        <dbReference type="Proteomes" id="UP000440367"/>
    </source>
</evidence>
<feature type="signal peptide" evidence="1">
    <location>
        <begin position="1"/>
        <end position="26"/>
    </location>
</feature>
<dbReference type="EMBL" id="QXFY01002775">
    <property type="protein sequence ID" value="KAE9292528.1"/>
    <property type="molecule type" value="Genomic_DNA"/>
</dbReference>
<feature type="chain" id="PRO_5036165588" description="Secreted protein" evidence="1">
    <location>
        <begin position="27"/>
        <end position="62"/>
    </location>
</feature>
<dbReference type="Proteomes" id="UP000488956">
    <property type="component" value="Unassembled WGS sequence"/>
</dbReference>
<protein>
    <recommendedName>
        <fullName evidence="22">Secreted protein</fullName>
    </recommendedName>
</protein>
<sequence length="62" mass="6792">MTPGLDLSFGPLFCVHVLVLHCTTQAKVLDSSESSYVLYASSTAKDEIDNASSKNKYVHCLR</sequence>
<evidence type="ECO:0000313" key="19">
    <source>
        <dbReference type="Proteomes" id="UP000476176"/>
    </source>
</evidence>
<evidence type="ECO:0000313" key="3">
    <source>
        <dbReference type="EMBL" id="KAE8976151.1"/>
    </source>
</evidence>
<evidence type="ECO:0000313" key="2">
    <source>
        <dbReference type="EMBL" id="KAE8944607.1"/>
    </source>
</evidence>
<reference evidence="12 13" key="1">
    <citation type="submission" date="2018-08" db="EMBL/GenBank/DDBJ databases">
        <title>Genomic investigation of the strawberry pathogen Phytophthora fragariae indicates pathogenicity is determined by transcriptional variation in three key races.</title>
        <authorList>
            <person name="Adams T.M."/>
            <person name="Armitage A.D."/>
            <person name="Sobczyk M.K."/>
            <person name="Bates H.J."/>
            <person name="Dunwell J.M."/>
            <person name="Nellist C.F."/>
            <person name="Harrison R.J."/>
        </authorList>
    </citation>
    <scope>NUCLEOTIDE SEQUENCE [LARGE SCALE GENOMIC DNA]</scope>
    <source>
        <strain evidence="10 14">A4</strain>
        <strain evidence="8 15">BC-1</strain>
        <strain evidence="9 19">BC-23</strain>
        <strain evidence="7 13">NOV-27</strain>
        <strain evidence="6 16">NOV-5</strain>
        <strain evidence="4 17">NOV-71</strain>
        <strain evidence="11 20">NOV-77</strain>
        <strain evidence="2 12">NOV-9</strain>
        <strain evidence="5 21">ONT-3</strain>
        <strain evidence="3 18">SCRP245</strain>
    </source>
</reference>
<dbReference type="Proteomes" id="UP000437068">
    <property type="component" value="Unassembled WGS sequence"/>
</dbReference>
<name>A0A6A3PW56_9STRA</name>
<evidence type="ECO:0000313" key="6">
    <source>
        <dbReference type="EMBL" id="KAE9092627.1"/>
    </source>
</evidence>
<dbReference type="Proteomes" id="UP000441208">
    <property type="component" value="Unassembled WGS sequence"/>
</dbReference>
<dbReference type="AlphaFoldDB" id="A0A6A3PW56"/>
<evidence type="ECO:0000313" key="5">
    <source>
        <dbReference type="EMBL" id="KAE9073881.1"/>
    </source>
</evidence>
<dbReference type="EMBL" id="QXGB01000433">
    <property type="protein sequence ID" value="KAE9215110.1"/>
    <property type="molecule type" value="Genomic_DNA"/>
</dbReference>
<proteinExistence type="predicted"/>
<evidence type="ECO:0000313" key="9">
    <source>
        <dbReference type="EMBL" id="KAE9246627.1"/>
    </source>
</evidence>
<dbReference type="EMBL" id="QXFZ01005387">
    <property type="protein sequence ID" value="KAE9061065.1"/>
    <property type="molecule type" value="Genomic_DNA"/>
</dbReference>
<dbReference type="EMBL" id="QXGF01000196">
    <property type="protein sequence ID" value="KAE8944607.1"/>
    <property type="molecule type" value="Genomic_DNA"/>
</dbReference>
<evidence type="ECO:0000313" key="7">
    <source>
        <dbReference type="EMBL" id="KAE9215110.1"/>
    </source>
</evidence>
<evidence type="ECO:0008006" key="22">
    <source>
        <dbReference type="Google" id="ProtNLM"/>
    </source>
</evidence>
<dbReference type="EMBL" id="QXGD01000415">
    <property type="protein sequence ID" value="KAE9240335.1"/>
    <property type="molecule type" value="Genomic_DNA"/>
</dbReference>
<dbReference type="Proteomes" id="UP000440732">
    <property type="component" value="Unassembled WGS sequence"/>
</dbReference>
<gene>
    <name evidence="10" type="ORF">PF001_g24609</name>
    <name evidence="8" type="ORF">PF002_g9799</name>
    <name evidence="9" type="ORF">PF004_g4721</name>
    <name evidence="7" type="ORF">PF005_g9552</name>
    <name evidence="6" type="ORF">PF006_g24645</name>
    <name evidence="4" type="ORF">PF007_g30388</name>
    <name evidence="11" type="ORF">PF008_g25038</name>
    <name evidence="2" type="ORF">PF009_g5704</name>
    <name evidence="5" type="ORF">PF010_g24896</name>
    <name evidence="3" type="ORF">PF011_g24170</name>
</gene>
<dbReference type="EMBL" id="QXGC01000166">
    <property type="protein sequence ID" value="KAE9246627.1"/>
    <property type="molecule type" value="Genomic_DNA"/>
</dbReference>
<evidence type="ECO:0000313" key="10">
    <source>
        <dbReference type="EMBL" id="KAE9279668.1"/>
    </source>
</evidence>
<dbReference type="EMBL" id="QXGE01002723">
    <property type="protein sequence ID" value="KAE9279668.1"/>
    <property type="molecule type" value="Genomic_DNA"/>
</dbReference>
<evidence type="ECO:0000313" key="17">
    <source>
        <dbReference type="Proteomes" id="UP000441208"/>
    </source>
</evidence>
<evidence type="ECO:0000313" key="4">
    <source>
        <dbReference type="EMBL" id="KAE9061065.1"/>
    </source>
</evidence>
<dbReference type="Proteomes" id="UP000429523">
    <property type="component" value="Unassembled WGS sequence"/>
</dbReference>
<keyword evidence="13" id="KW-1185">Reference proteome</keyword>
<dbReference type="Proteomes" id="UP000476176">
    <property type="component" value="Unassembled WGS sequence"/>
</dbReference>
<dbReference type="EMBL" id="QXGA01002751">
    <property type="protein sequence ID" value="KAE9092627.1"/>
    <property type="molecule type" value="Genomic_DNA"/>
</dbReference>
<organism evidence="4 17">
    <name type="scientific">Phytophthora fragariae</name>
    <dbReference type="NCBI Taxonomy" id="53985"/>
    <lineage>
        <taxon>Eukaryota</taxon>
        <taxon>Sar</taxon>
        <taxon>Stramenopiles</taxon>
        <taxon>Oomycota</taxon>
        <taxon>Peronosporomycetes</taxon>
        <taxon>Peronosporales</taxon>
        <taxon>Peronosporaceae</taxon>
        <taxon>Phytophthora</taxon>
    </lineage>
</organism>
<evidence type="ECO:0000313" key="11">
    <source>
        <dbReference type="EMBL" id="KAE9292528.1"/>
    </source>
</evidence>
<keyword evidence="1" id="KW-0732">Signal</keyword>
<dbReference type="Proteomes" id="UP000486351">
    <property type="component" value="Unassembled WGS sequence"/>
</dbReference>
<evidence type="ECO:0000313" key="12">
    <source>
        <dbReference type="Proteomes" id="UP000429523"/>
    </source>
</evidence>
<dbReference type="Proteomes" id="UP000440367">
    <property type="component" value="Unassembled WGS sequence"/>
</dbReference>
<dbReference type="Proteomes" id="UP000433483">
    <property type="component" value="Unassembled WGS sequence"/>
</dbReference>
<evidence type="ECO:0000313" key="16">
    <source>
        <dbReference type="Proteomes" id="UP000440732"/>
    </source>
</evidence>
<comment type="caution">
    <text evidence="4">The sequence shown here is derived from an EMBL/GenBank/DDBJ whole genome shotgun (WGS) entry which is preliminary data.</text>
</comment>
<accession>A0A6A3PW56</accession>
<evidence type="ECO:0000313" key="8">
    <source>
        <dbReference type="EMBL" id="KAE9240335.1"/>
    </source>
</evidence>
<evidence type="ECO:0000313" key="14">
    <source>
        <dbReference type="Proteomes" id="UP000437068"/>
    </source>
</evidence>
<dbReference type="Proteomes" id="UP000460718">
    <property type="component" value="Unassembled WGS sequence"/>
</dbReference>
<dbReference type="EMBL" id="QXFW01002700">
    <property type="protein sequence ID" value="KAE8976151.1"/>
    <property type="molecule type" value="Genomic_DNA"/>
</dbReference>
<evidence type="ECO:0000256" key="1">
    <source>
        <dbReference type="SAM" id="SignalP"/>
    </source>
</evidence>
<evidence type="ECO:0000313" key="21">
    <source>
        <dbReference type="Proteomes" id="UP000488956"/>
    </source>
</evidence>
<evidence type="ECO:0000313" key="20">
    <source>
        <dbReference type="Proteomes" id="UP000486351"/>
    </source>
</evidence>
<dbReference type="EMBL" id="QXFX01002760">
    <property type="protein sequence ID" value="KAE9073881.1"/>
    <property type="molecule type" value="Genomic_DNA"/>
</dbReference>
<evidence type="ECO:0000313" key="18">
    <source>
        <dbReference type="Proteomes" id="UP000460718"/>
    </source>
</evidence>